<evidence type="ECO:0000313" key="1">
    <source>
        <dbReference type="EMBL" id="MDR9778454.1"/>
    </source>
</evidence>
<dbReference type="RefSeq" id="WP_310866508.1">
    <property type="nucleotide sequence ID" value="NZ_JAVLSF010000832.1"/>
</dbReference>
<dbReference type="Proteomes" id="UP001268610">
    <property type="component" value="Unassembled WGS sequence"/>
</dbReference>
<evidence type="ECO:0000313" key="2">
    <source>
        <dbReference type="Proteomes" id="UP001268610"/>
    </source>
</evidence>
<sequence>IDGPLLMSLPSIFKQYVIQRNEPQWNVFWPELLERIFSKICGLKNSHSKEWQPVQNIIIQLKPSGLIVPYEVQAYIAYYLQDEPNARLLWQQARDSVSSYILPEEYYLILSRSDNQLDRLNANIKLKKTGELMNE</sequence>
<organism evidence="1 2">
    <name type="scientific">Rhizobium hidalgonense</name>
    <dbReference type="NCBI Taxonomy" id="1538159"/>
    <lineage>
        <taxon>Bacteria</taxon>
        <taxon>Pseudomonadati</taxon>
        <taxon>Pseudomonadota</taxon>
        <taxon>Alphaproteobacteria</taxon>
        <taxon>Hyphomicrobiales</taxon>
        <taxon>Rhizobiaceae</taxon>
        <taxon>Rhizobium/Agrobacterium group</taxon>
        <taxon>Rhizobium</taxon>
    </lineage>
</organism>
<feature type="non-terminal residue" evidence="1">
    <location>
        <position position="1"/>
    </location>
</feature>
<comment type="caution">
    <text evidence="1">The sequence shown here is derived from an EMBL/GenBank/DDBJ whole genome shotgun (WGS) entry which is preliminary data.</text>
</comment>
<feature type="non-terminal residue" evidence="1">
    <location>
        <position position="135"/>
    </location>
</feature>
<protein>
    <submittedName>
        <fullName evidence="1">Uncharacterized protein</fullName>
    </submittedName>
</protein>
<name>A0AAJ2LS59_9HYPH</name>
<reference evidence="1" key="1">
    <citation type="submission" date="2023-04" db="EMBL/GenBank/DDBJ databases">
        <title>Genomic characterization of faba bean (Vicia faba) microsymbionts in Mexican soils.</title>
        <authorList>
            <person name="Rivera Orduna F.N."/>
            <person name="Guevara-Luna J."/>
            <person name="Yan J."/>
            <person name="Arroyo-Herrera I."/>
            <person name="Li Y."/>
            <person name="Vasquez-Murrieta M.S."/>
            <person name="Wang E.T."/>
        </authorList>
    </citation>
    <scope>NUCLEOTIDE SEQUENCE</scope>
    <source>
        <strain evidence="1">CH26</strain>
    </source>
</reference>
<dbReference type="AlphaFoldDB" id="A0AAJ2LS59"/>
<dbReference type="EMBL" id="JAVLSF010000832">
    <property type="protein sequence ID" value="MDR9778454.1"/>
    <property type="molecule type" value="Genomic_DNA"/>
</dbReference>
<proteinExistence type="predicted"/>
<accession>A0AAJ2LS59</accession>
<gene>
    <name evidence="1" type="ORF">RJJ65_38590</name>
</gene>